<dbReference type="InterPro" id="IPR036005">
    <property type="entry name" value="Creatinase/aminopeptidase-like"/>
</dbReference>
<evidence type="ECO:0000259" key="6">
    <source>
        <dbReference type="SMART" id="SM01011"/>
    </source>
</evidence>
<dbReference type="Pfam" id="PF05195">
    <property type="entry name" value="AMP_N"/>
    <property type="match status" value="1"/>
</dbReference>
<dbReference type="GO" id="GO:0070006">
    <property type="term" value="F:metalloaminopeptidase activity"/>
    <property type="evidence" value="ECO:0007669"/>
    <property type="project" value="InterPro"/>
</dbReference>
<keyword evidence="3" id="KW-0479">Metal-binding</keyword>
<dbReference type="Gene3D" id="3.90.230.10">
    <property type="entry name" value="Creatinase/methionine aminopeptidase superfamily"/>
    <property type="match status" value="1"/>
</dbReference>
<dbReference type="PANTHER" id="PTHR43226">
    <property type="entry name" value="XAA-PRO AMINOPEPTIDASE 3"/>
    <property type="match status" value="1"/>
</dbReference>
<dbReference type="Gene3D" id="3.40.350.10">
    <property type="entry name" value="Creatinase/prolidase N-terminal domain"/>
    <property type="match status" value="1"/>
</dbReference>
<evidence type="ECO:0000256" key="3">
    <source>
        <dbReference type="ARBA" id="ARBA00022723"/>
    </source>
</evidence>
<dbReference type="SUPFAM" id="SSF53092">
    <property type="entry name" value="Creatinase/prolidase N-terminal domain"/>
    <property type="match status" value="1"/>
</dbReference>
<evidence type="ECO:0000256" key="1">
    <source>
        <dbReference type="ARBA" id="ARBA00001936"/>
    </source>
</evidence>
<comment type="cofactor">
    <cofactor evidence="1">
        <name>Mn(2+)</name>
        <dbReference type="ChEBI" id="CHEBI:29035"/>
    </cofactor>
</comment>
<protein>
    <submittedName>
        <fullName evidence="7">Xaa-Pro dipeptidase</fullName>
    </submittedName>
</protein>
<dbReference type="AlphaFoldDB" id="J9CJ12"/>
<comment type="similarity">
    <text evidence="2">Belongs to the peptidase M24B family.</text>
</comment>
<dbReference type="InterPro" id="IPR029149">
    <property type="entry name" value="Creatin/AminoP/Spt16_N"/>
</dbReference>
<dbReference type="PANTHER" id="PTHR43226:SF4">
    <property type="entry name" value="XAA-PRO AMINOPEPTIDASE 3"/>
    <property type="match status" value="1"/>
</dbReference>
<dbReference type="GO" id="GO:0030145">
    <property type="term" value="F:manganese ion binding"/>
    <property type="evidence" value="ECO:0007669"/>
    <property type="project" value="InterPro"/>
</dbReference>
<evidence type="ECO:0000256" key="5">
    <source>
        <dbReference type="ARBA" id="ARBA00023211"/>
    </source>
</evidence>
<feature type="domain" description="Aminopeptidase P N-terminal" evidence="6">
    <location>
        <begin position="3"/>
        <end position="135"/>
    </location>
</feature>
<dbReference type="InterPro" id="IPR052433">
    <property type="entry name" value="X-Pro_dipept-like"/>
</dbReference>
<dbReference type="CDD" id="cd01087">
    <property type="entry name" value="Prolidase"/>
    <property type="match status" value="1"/>
</dbReference>
<dbReference type="GO" id="GO:0005829">
    <property type="term" value="C:cytosol"/>
    <property type="evidence" value="ECO:0007669"/>
    <property type="project" value="TreeGrafter"/>
</dbReference>
<organism evidence="7">
    <name type="scientific">gut metagenome</name>
    <dbReference type="NCBI Taxonomy" id="749906"/>
    <lineage>
        <taxon>unclassified sequences</taxon>
        <taxon>metagenomes</taxon>
        <taxon>organismal metagenomes</taxon>
    </lineage>
</organism>
<dbReference type="InterPro" id="IPR007865">
    <property type="entry name" value="Aminopep_P_N"/>
</dbReference>
<keyword evidence="4" id="KW-0378">Hydrolase</keyword>
<keyword evidence="5" id="KW-0464">Manganese</keyword>
<reference evidence="7" key="1">
    <citation type="journal article" date="2012" name="PLoS ONE">
        <title>Gene sets for utilization of primary and secondary nutrition supplies in the distal gut of endangered iberian lynx.</title>
        <authorList>
            <person name="Alcaide M."/>
            <person name="Messina E."/>
            <person name="Richter M."/>
            <person name="Bargiela R."/>
            <person name="Peplies J."/>
            <person name="Huws S.A."/>
            <person name="Newbold C.J."/>
            <person name="Golyshin P.N."/>
            <person name="Simon M.A."/>
            <person name="Lopez G."/>
            <person name="Yakimov M.M."/>
            <person name="Ferrer M."/>
        </authorList>
    </citation>
    <scope>NUCLEOTIDE SEQUENCE</scope>
</reference>
<proteinExistence type="inferred from homology"/>
<sequence>MLFSKETYIQRRRQLRELVGKGLIVLFGNNDSPMNYPANAYKFRQDSAFLYFFGQHRDGLVGIIDAESGEEVLIGNEIDIDDIVWYGSVTSVREMAEECGVGSSAPMASLQEKVDQACAQGRKIHFLPPYRHDTMIQISDLLGIHPSQQREAASLELIKAVVRLRSVKSAEEIAELERASAIGYEMHTTAMQLCRPGVTEAYIGGILDGIAASRGAIVSFQSIVSMHGEILHGYPSPRQLEAGRLLLVDAGAETREHYCSDHTRTTPISDKFTQRQKDIYNIVVDCHDLALTHAKPGVRWWDVHMDVCRLMTERLKALGLMKGDTEEAVRAGAHALFLPHGLGHMMGMDVHDMEGLGQIHVGYDEETRPSSQFGTASLRFARRLEEGYVVTDEPGIYFIPDLIDLWRKEGTCSDFLCFDEIEKFKDFGGIRIEDDVLITRDGCRFLGEQRIPYHVDEVEAFLAARKDC</sequence>
<comment type="caution">
    <text evidence="7">The sequence shown here is derived from an EMBL/GenBank/DDBJ whole genome shotgun (WGS) entry which is preliminary data.</text>
</comment>
<name>J9CJ12_9ZZZZ</name>
<dbReference type="SUPFAM" id="SSF55920">
    <property type="entry name" value="Creatinase/aminopeptidase"/>
    <property type="match status" value="1"/>
</dbReference>
<dbReference type="GO" id="GO:0006508">
    <property type="term" value="P:proteolysis"/>
    <property type="evidence" value="ECO:0007669"/>
    <property type="project" value="TreeGrafter"/>
</dbReference>
<dbReference type="InterPro" id="IPR000994">
    <property type="entry name" value="Pept_M24"/>
</dbReference>
<dbReference type="Pfam" id="PF00557">
    <property type="entry name" value="Peptidase_M24"/>
    <property type="match status" value="1"/>
</dbReference>
<dbReference type="SMART" id="SM01011">
    <property type="entry name" value="AMP_N"/>
    <property type="match status" value="1"/>
</dbReference>
<evidence type="ECO:0000256" key="2">
    <source>
        <dbReference type="ARBA" id="ARBA00008766"/>
    </source>
</evidence>
<dbReference type="EMBL" id="AMCI01003556">
    <property type="protein sequence ID" value="EJX00031.1"/>
    <property type="molecule type" value="Genomic_DNA"/>
</dbReference>
<evidence type="ECO:0000256" key="4">
    <source>
        <dbReference type="ARBA" id="ARBA00022801"/>
    </source>
</evidence>
<evidence type="ECO:0000313" key="7">
    <source>
        <dbReference type="EMBL" id="EJX00031.1"/>
    </source>
</evidence>
<gene>
    <name evidence="7" type="ORF">EVA_11864</name>
</gene>
<accession>J9CJ12</accession>